<proteinExistence type="predicted"/>
<evidence type="ECO:0000256" key="1">
    <source>
        <dbReference type="SAM" id="MobiDB-lite"/>
    </source>
</evidence>
<protein>
    <submittedName>
        <fullName evidence="3">Alpha/beta hydrolase family protein</fullName>
    </submittedName>
</protein>
<dbReference type="InterPro" id="IPR000073">
    <property type="entry name" value="AB_hydrolase_1"/>
</dbReference>
<reference evidence="3 4" key="1">
    <citation type="submission" date="2018-03" db="EMBL/GenBank/DDBJ databases">
        <title>Genomic Encyclopedia of Archaeal and Bacterial Type Strains, Phase II (KMG-II): from individual species to whole genera.</title>
        <authorList>
            <person name="Goeker M."/>
        </authorList>
    </citation>
    <scope>NUCLEOTIDE SEQUENCE [LARGE SCALE GENOMIC DNA]</scope>
    <source>
        <strain evidence="3 4">DSM 45312</strain>
    </source>
</reference>
<keyword evidence="3" id="KW-0378">Hydrolase</keyword>
<dbReference type="InterPro" id="IPR029058">
    <property type="entry name" value="AB_hydrolase_fold"/>
</dbReference>
<dbReference type="Proteomes" id="UP000240542">
    <property type="component" value="Unassembled WGS sequence"/>
</dbReference>
<evidence type="ECO:0000313" key="4">
    <source>
        <dbReference type="Proteomes" id="UP000240542"/>
    </source>
</evidence>
<dbReference type="Pfam" id="PF00561">
    <property type="entry name" value="Abhydrolase_1"/>
    <property type="match status" value="1"/>
</dbReference>
<dbReference type="RefSeq" id="WP_106582392.1">
    <property type="nucleotide sequence ID" value="NZ_PYGA01000004.1"/>
</dbReference>
<dbReference type="Gene3D" id="3.40.50.1820">
    <property type="entry name" value="alpha/beta hydrolase"/>
    <property type="match status" value="1"/>
</dbReference>
<dbReference type="OrthoDB" id="3253328at2"/>
<dbReference type="PANTHER" id="PTHR43433">
    <property type="entry name" value="HYDROLASE, ALPHA/BETA FOLD FAMILY PROTEIN"/>
    <property type="match status" value="1"/>
</dbReference>
<name>A0A2P8DPE0_9ACTN</name>
<dbReference type="GO" id="GO:0016787">
    <property type="term" value="F:hydrolase activity"/>
    <property type="evidence" value="ECO:0007669"/>
    <property type="project" value="UniProtKB-KW"/>
</dbReference>
<dbReference type="InterPro" id="IPR050471">
    <property type="entry name" value="AB_hydrolase"/>
</dbReference>
<feature type="domain" description="AB hydrolase-1" evidence="2">
    <location>
        <begin position="46"/>
        <end position="349"/>
    </location>
</feature>
<organism evidence="3 4">
    <name type="scientific">Murinocardiopsis flavida</name>
    <dbReference type="NCBI Taxonomy" id="645275"/>
    <lineage>
        <taxon>Bacteria</taxon>
        <taxon>Bacillati</taxon>
        <taxon>Actinomycetota</taxon>
        <taxon>Actinomycetes</taxon>
        <taxon>Streptosporangiales</taxon>
        <taxon>Nocardiopsidaceae</taxon>
        <taxon>Murinocardiopsis</taxon>
    </lineage>
</organism>
<evidence type="ECO:0000313" key="3">
    <source>
        <dbReference type="EMBL" id="PSK99085.1"/>
    </source>
</evidence>
<feature type="region of interest" description="Disordered" evidence="1">
    <location>
        <begin position="441"/>
        <end position="470"/>
    </location>
</feature>
<dbReference type="SUPFAM" id="SSF53474">
    <property type="entry name" value="alpha/beta-Hydrolases"/>
    <property type="match status" value="1"/>
</dbReference>
<comment type="caution">
    <text evidence="3">The sequence shown here is derived from an EMBL/GenBank/DDBJ whole genome shotgun (WGS) entry which is preliminary data.</text>
</comment>
<keyword evidence="4" id="KW-1185">Reference proteome</keyword>
<evidence type="ECO:0000259" key="2">
    <source>
        <dbReference type="Pfam" id="PF00561"/>
    </source>
</evidence>
<dbReference type="AlphaFoldDB" id="A0A2P8DPE0"/>
<gene>
    <name evidence="3" type="ORF">CLV63_104309</name>
</gene>
<dbReference type="EMBL" id="PYGA01000004">
    <property type="protein sequence ID" value="PSK99085.1"/>
    <property type="molecule type" value="Genomic_DNA"/>
</dbReference>
<accession>A0A2P8DPE0</accession>
<sequence>MADHPQIAERLRRDPTVHTIPRPVRVDGPETFGLGYARTGDPGGIPLVMVPGGPGLASVLPYRKARLMAAARGFDVVMVEHRGVGLSRTDYGGADLPMDALTISAAADDIAAVLDDCGITRAVVWGSSYGGYLAQAFGARHGDRVAGMVLDATFTSAADQHTARDLVRAMLWHGDHPETADIADRLRTLVADGSVSAAETGSVIPVAYEFGGTELLRRLLDAVADGRTRTWNRIRDLATREITKPVPYMLEFDLVGAIWFRDLYGIEPDGEPLDPAANFSTAAEGFPAFQGDPFDLAAEQRRFSWPTAVLSGGYDLRAVRPVAEAMADRVPDAALVRLDELGHSVLDRHPFAGLVAAAAVANGRHHDLPDYAERIQASRQPPSAYAVKAIAYASLAVENTLPRPVDPGVPVLPTPRRTAVREARAMPLIQWAMGNGVLVSTGRASGCRRGPPLRDTPRSGRPRRQPTPFA</sequence>
<dbReference type="PANTHER" id="PTHR43433:SF5">
    <property type="entry name" value="AB HYDROLASE-1 DOMAIN-CONTAINING PROTEIN"/>
    <property type="match status" value="1"/>
</dbReference>